<reference evidence="1" key="1">
    <citation type="journal article" date="2009" name="Antimicrob. Agents Chemother.">
        <title>Complete Nucleotide Sequences of Plasmids pEK204, pEK499, and pEK516, Encoding CTX-M Enzymes in Three Major Escherichia coli Lineages from the United Kingdom, All Belonging to the International O25:H4-ST131 Clone.</title>
        <authorList>
            <person name="Woodford N."/>
            <person name="Carattoli A."/>
            <person name="Karisik E."/>
            <person name="Underwood A."/>
            <person name="Ellington M.J."/>
            <person name="Livermore D.M."/>
        </authorList>
    </citation>
    <scope>NUCLEOTIDE SEQUENCE</scope>
    <source>
        <strain evidence="1">A</strain>
        <plasmid evidence="1">pEK499</plasmid>
    </source>
</reference>
<evidence type="ECO:0000313" key="1">
    <source>
        <dbReference type="EMBL" id="ACQ41995.1"/>
    </source>
</evidence>
<gene>
    <name evidence="1" type="primary">ydcA</name>
</gene>
<dbReference type="EMBL" id="EU935739">
    <property type="protein sequence ID" value="ACQ41995.1"/>
    <property type="molecule type" value="Genomic_DNA"/>
</dbReference>
<sequence>MLMSCRTFARPAPLLLKNPEIPDVPVHPVPGTVLKIPGAPDQRAILTDNQAKMRSLIILDKDIPVLCGNGFGLFAGKRTVRQSLKYSEIFAHPHLSGDAPHWTGRLSLSFVRTECRHRSHTRVQTAAEAPAARPYVHGLSFSRLLFSVPAVIPAEADR</sequence>
<organism evidence="1">
    <name type="scientific">Escherichia coli</name>
    <dbReference type="NCBI Taxonomy" id="562"/>
    <lineage>
        <taxon>Bacteria</taxon>
        <taxon>Pseudomonadati</taxon>
        <taxon>Pseudomonadota</taxon>
        <taxon>Gammaproteobacteria</taxon>
        <taxon>Enterobacterales</taxon>
        <taxon>Enterobacteriaceae</taxon>
        <taxon>Escherichia</taxon>
    </lineage>
</organism>
<keyword evidence="1" id="KW-0614">Plasmid</keyword>
<accession>C7S9M4</accession>
<dbReference type="AlphaFoldDB" id="C7S9M4"/>
<proteinExistence type="predicted"/>
<geneLocation type="plasmid" evidence="1">
    <name>pEK499</name>
</geneLocation>
<protein>
    <submittedName>
        <fullName evidence="1">YdcA</fullName>
    </submittedName>
</protein>
<name>C7S9M4_ECOLX</name>